<evidence type="ECO:0000256" key="5">
    <source>
        <dbReference type="ARBA" id="ARBA00022970"/>
    </source>
</evidence>
<organism evidence="10 11">
    <name type="scientific">Actinomadura soli</name>
    <dbReference type="NCBI Taxonomy" id="2508997"/>
    <lineage>
        <taxon>Bacteria</taxon>
        <taxon>Bacillati</taxon>
        <taxon>Actinomycetota</taxon>
        <taxon>Actinomycetes</taxon>
        <taxon>Streptosporangiales</taxon>
        <taxon>Thermomonosporaceae</taxon>
        <taxon>Actinomadura</taxon>
    </lineage>
</organism>
<dbReference type="GO" id="GO:0006865">
    <property type="term" value="P:amino acid transport"/>
    <property type="evidence" value="ECO:0007669"/>
    <property type="project" value="UniProtKB-KW"/>
</dbReference>
<dbReference type="PANTHER" id="PTHR11795">
    <property type="entry name" value="BRANCHED-CHAIN AMINO ACID TRANSPORT SYSTEM PERMEASE PROTEIN LIVH"/>
    <property type="match status" value="1"/>
</dbReference>
<sequence>MDSTLLLSQALNGLGNGLIYFLTAVGFTLVFGLMNFVNFAHGAFFVLGAYAAFELTGRGWSLWVALLVAPFIVAAIAAIAERVLLRRMYRLAHTYQIVATLALAITVQEIVTLVWGANSFTLNAPESLSGTVDVGPVTYPWYRIFVVVLAAALTVLLWVLLERTTFGAKLRAGSERPDMIVCLGVNVFRLFSVTFALAAGLAALAGVLATPMRGMAPVTGTEVLGLAVVVVVVGGIGSFGGTLVAALAVAEVQSIAVVYAPAAGNVIVYVLMALVLLARSDVVMRRLSHA</sequence>
<dbReference type="AlphaFoldDB" id="A0A5C4JE01"/>
<evidence type="ECO:0000256" key="4">
    <source>
        <dbReference type="ARBA" id="ARBA00022692"/>
    </source>
</evidence>
<feature type="transmembrane region" description="Helical" evidence="9">
    <location>
        <begin position="97"/>
        <end position="121"/>
    </location>
</feature>
<dbReference type="PANTHER" id="PTHR11795:SF442">
    <property type="entry name" value="ABC TRANSPORTER ATP-BINDING PROTEIN"/>
    <property type="match status" value="1"/>
</dbReference>
<keyword evidence="6 9" id="KW-1133">Transmembrane helix</keyword>
<dbReference type="OrthoDB" id="9807115at2"/>
<accession>A0A5C4JE01</accession>
<feature type="transmembrane region" description="Helical" evidence="9">
    <location>
        <begin position="18"/>
        <end position="40"/>
    </location>
</feature>
<comment type="caution">
    <text evidence="10">The sequence shown here is derived from an EMBL/GenBank/DDBJ whole genome shotgun (WGS) entry which is preliminary data.</text>
</comment>
<keyword evidence="4 9" id="KW-0812">Transmembrane</keyword>
<dbReference type="RefSeq" id="WP_138645980.1">
    <property type="nucleotide sequence ID" value="NZ_VCKW01000073.1"/>
</dbReference>
<comment type="subcellular location">
    <subcellularLocation>
        <location evidence="1">Cell membrane</location>
        <topology evidence="1">Multi-pass membrane protein</topology>
    </subcellularLocation>
</comment>
<dbReference type="EMBL" id="VCKW01000073">
    <property type="protein sequence ID" value="TMR00612.1"/>
    <property type="molecule type" value="Genomic_DNA"/>
</dbReference>
<evidence type="ECO:0000256" key="9">
    <source>
        <dbReference type="SAM" id="Phobius"/>
    </source>
</evidence>
<dbReference type="GO" id="GO:0022857">
    <property type="term" value="F:transmembrane transporter activity"/>
    <property type="evidence" value="ECO:0007669"/>
    <property type="project" value="InterPro"/>
</dbReference>
<proteinExistence type="inferred from homology"/>
<keyword evidence="5" id="KW-0029">Amino-acid transport</keyword>
<keyword evidence="7 9" id="KW-0472">Membrane</keyword>
<keyword evidence="2" id="KW-0813">Transport</keyword>
<feature type="transmembrane region" description="Helical" evidence="9">
    <location>
        <begin position="60"/>
        <end position="85"/>
    </location>
</feature>
<evidence type="ECO:0000256" key="2">
    <source>
        <dbReference type="ARBA" id="ARBA00022448"/>
    </source>
</evidence>
<feature type="transmembrane region" description="Helical" evidence="9">
    <location>
        <begin position="224"/>
        <end position="249"/>
    </location>
</feature>
<keyword evidence="11" id="KW-1185">Reference proteome</keyword>
<gene>
    <name evidence="10" type="ORF">ETD83_16305</name>
</gene>
<comment type="similarity">
    <text evidence="8">Belongs to the binding-protein-dependent transport system permease family. LivHM subfamily.</text>
</comment>
<keyword evidence="3" id="KW-1003">Cell membrane</keyword>
<dbReference type="CDD" id="cd06582">
    <property type="entry name" value="TM_PBP1_LivH_like"/>
    <property type="match status" value="1"/>
</dbReference>
<name>A0A5C4JE01_9ACTN</name>
<evidence type="ECO:0000256" key="8">
    <source>
        <dbReference type="ARBA" id="ARBA00037998"/>
    </source>
</evidence>
<feature type="transmembrane region" description="Helical" evidence="9">
    <location>
        <begin position="141"/>
        <end position="161"/>
    </location>
</feature>
<reference evidence="10 11" key="1">
    <citation type="submission" date="2019-05" db="EMBL/GenBank/DDBJ databases">
        <title>Draft genome sequence of Actinomadura sp. 14C53.</title>
        <authorList>
            <person name="Saricaoglu S."/>
            <person name="Isik K."/>
        </authorList>
    </citation>
    <scope>NUCLEOTIDE SEQUENCE [LARGE SCALE GENOMIC DNA]</scope>
    <source>
        <strain evidence="10 11">14C53</strain>
    </source>
</reference>
<evidence type="ECO:0000256" key="7">
    <source>
        <dbReference type="ARBA" id="ARBA00023136"/>
    </source>
</evidence>
<dbReference type="GO" id="GO:0005886">
    <property type="term" value="C:plasma membrane"/>
    <property type="evidence" value="ECO:0007669"/>
    <property type="project" value="UniProtKB-SubCell"/>
</dbReference>
<evidence type="ECO:0000256" key="3">
    <source>
        <dbReference type="ARBA" id="ARBA00022475"/>
    </source>
</evidence>
<evidence type="ECO:0000256" key="6">
    <source>
        <dbReference type="ARBA" id="ARBA00022989"/>
    </source>
</evidence>
<evidence type="ECO:0000313" key="10">
    <source>
        <dbReference type="EMBL" id="TMR00612.1"/>
    </source>
</evidence>
<feature type="transmembrane region" description="Helical" evidence="9">
    <location>
        <begin position="256"/>
        <end position="278"/>
    </location>
</feature>
<evidence type="ECO:0000313" key="11">
    <source>
        <dbReference type="Proteomes" id="UP000309174"/>
    </source>
</evidence>
<dbReference type="InterPro" id="IPR001851">
    <property type="entry name" value="ABC_transp_permease"/>
</dbReference>
<dbReference type="Proteomes" id="UP000309174">
    <property type="component" value="Unassembled WGS sequence"/>
</dbReference>
<evidence type="ECO:0000256" key="1">
    <source>
        <dbReference type="ARBA" id="ARBA00004651"/>
    </source>
</evidence>
<dbReference type="Pfam" id="PF02653">
    <property type="entry name" value="BPD_transp_2"/>
    <property type="match status" value="1"/>
</dbReference>
<dbReference type="InterPro" id="IPR052157">
    <property type="entry name" value="BCAA_transport_permease"/>
</dbReference>
<protein>
    <submittedName>
        <fullName evidence="10">Branched-chain amino acid ABC transporter permease</fullName>
    </submittedName>
</protein>
<feature type="transmembrane region" description="Helical" evidence="9">
    <location>
        <begin position="181"/>
        <end position="204"/>
    </location>
</feature>